<gene>
    <name evidence="2" type="ORF">CCUG60884_01407</name>
</gene>
<feature type="region of interest" description="Disordered" evidence="1">
    <location>
        <begin position="1"/>
        <end position="53"/>
    </location>
</feature>
<feature type="compositionally biased region" description="Polar residues" evidence="1">
    <location>
        <begin position="31"/>
        <end position="46"/>
    </location>
</feature>
<proteinExistence type="predicted"/>
<dbReference type="AlphaFoldDB" id="A0A4R8SVC0"/>
<evidence type="ECO:0000313" key="3">
    <source>
        <dbReference type="Proteomes" id="UP000294604"/>
    </source>
</evidence>
<dbReference type="Proteomes" id="UP000294604">
    <property type="component" value="Unassembled WGS sequence"/>
</dbReference>
<reference evidence="2 3" key="1">
    <citation type="journal article" date="2019" name="Sci. Rep.">
        <title>Extended insight into the Mycobacterium chelonae-abscessus complex through whole genome sequencing of Mycobacterium salmoniphilum outbreak and Mycobacterium salmoniphilum-like strains.</title>
        <authorList>
            <person name="Behra P.R.K."/>
            <person name="Das S."/>
            <person name="Pettersson B.M.F."/>
            <person name="Shirreff L."/>
            <person name="DuCote T."/>
            <person name="Jacobsson K.G."/>
            <person name="Ennis D.G."/>
            <person name="Kirsebom L.A."/>
        </authorList>
    </citation>
    <scope>NUCLEOTIDE SEQUENCE [LARGE SCALE GENOMIC DNA]</scope>
    <source>
        <strain evidence="2 3">CCUG 60884</strain>
    </source>
</reference>
<sequence>MHHYPQELFPDIGIRDDDRTPDLRPKKELPPTSTAKHQVEGNQSNPLEGIDLP</sequence>
<name>A0A4R8SVC0_9MYCO</name>
<evidence type="ECO:0000256" key="1">
    <source>
        <dbReference type="SAM" id="MobiDB-lite"/>
    </source>
</evidence>
<protein>
    <submittedName>
        <fullName evidence="2">Uncharacterized protein</fullName>
    </submittedName>
</protein>
<evidence type="ECO:0000313" key="2">
    <source>
        <dbReference type="EMBL" id="TEA06269.1"/>
    </source>
</evidence>
<accession>A0A4R8SVC0</accession>
<feature type="compositionally biased region" description="Basic and acidic residues" evidence="1">
    <location>
        <begin position="13"/>
        <end position="29"/>
    </location>
</feature>
<comment type="caution">
    <text evidence="2">The sequence shown here is derived from an EMBL/GenBank/DDBJ whole genome shotgun (WGS) entry which is preliminary data.</text>
</comment>
<dbReference type="EMBL" id="PECL01000007">
    <property type="protein sequence ID" value="TEA06269.1"/>
    <property type="molecule type" value="Genomic_DNA"/>
</dbReference>
<organism evidence="2 3">
    <name type="scientific">Mycobacteroides salmoniphilum</name>
    <dbReference type="NCBI Taxonomy" id="404941"/>
    <lineage>
        <taxon>Bacteria</taxon>
        <taxon>Bacillati</taxon>
        <taxon>Actinomycetota</taxon>
        <taxon>Actinomycetes</taxon>
        <taxon>Mycobacteriales</taxon>
        <taxon>Mycobacteriaceae</taxon>
        <taxon>Mycobacteroides</taxon>
    </lineage>
</organism>